<dbReference type="EMBL" id="JARJLG010000006">
    <property type="protein sequence ID" value="KAJ7780309.1"/>
    <property type="molecule type" value="Genomic_DNA"/>
</dbReference>
<dbReference type="CDD" id="cd11065">
    <property type="entry name" value="CYP64-like"/>
    <property type="match status" value="1"/>
</dbReference>
<comment type="similarity">
    <text evidence="4">Belongs to the cytochrome P450 family.</text>
</comment>
<keyword evidence="10 14" id="KW-0408">Iron</keyword>
<keyword evidence="12" id="KW-0472">Membrane</keyword>
<accession>A0AAD7K8A2</accession>
<comment type="subcellular location">
    <subcellularLocation>
        <location evidence="2">Membrane</location>
        <topology evidence="2">Single-pass membrane protein</topology>
    </subcellularLocation>
</comment>
<dbReference type="InterPro" id="IPR050364">
    <property type="entry name" value="Cytochrome_P450_fung"/>
</dbReference>
<keyword evidence="6" id="KW-0812">Transmembrane</keyword>
<dbReference type="GO" id="GO:0004497">
    <property type="term" value="F:monooxygenase activity"/>
    <property type="evidence" value="ECO:0007669"/>
    <property type="project" value="UniProtKB-KW"/>
</dbReference>
<evidence type="ECO:0000256" key="5">
    <source>
        <dbReference type="ARBA" id="ARBA00022617"/>
    </source>
</evidence>
<dbReference type="Pfam" id="PF00067">
    <property type="entry name" value="p450"/>
    <property type="match status" value="1"/>
</dbReference>
<dbReference type="GO" id="GO:0005506">
    <property type="term" value="F:iron ion binding"/>
    <property type="evidence" value="ECO:0007669"/>
    <property type="project" value="InterPro"/>
</dbReference>
<dbReference type="AlphaFoldDB" id="A0AAD7K8A2"/>
<evidence type="ECO:0000256" key="14">
    <source>
        <dbReference type="PIRSR" id="PIRSR602401-1"/>
    </source>
</evidence>
<keyword evidence="7 14" id="KW-0479">Metal-binding</keyword>
<dbReference type="InterPro" id="IPR002401">
    <property type="entry name" value="Cyt_P450_E_grp-I"/>
</dbReference>
<comment type="pathway">
    <text evidence="3">Secondary metabolite biosynthesis.</text>
</comment>
<dbReference type="PANTHER" id="PTHR46300:SF2">
    <property type="entry name" value="CYTOCHROME P450 MONOOXYGENASE ALNH-RELATED"/>
    <property type="match status" value="1"/>
</dbReference>
<evidence type="ECO:0000256" key="1">
    <source>
        <dbReference type="ARBA" id="ARBA00001971"/>
    </source>
</evidence>
<dbReference type="Gene3D" id="1.10.630.10">
    <property type="entry name" value="Cytochrome P450"/>
    <property type="match status" value="1"/>
</dbReference>
<keyword evidence="9" id="KW-0560">Oxidoreductase</keyword>
<gene>
    <name evidence="15" type="ORF">DFH07DRAFT_794571</name>
</gene>
<evidence type="ECO:0000256" key="6">
    <source>
        <dbReference type="ARBA" id="ARBA00022692"/>
    </source>
</evidence>
<evidence type="ECO:0000256" key="12">
    <source>
        <dbReference type="ARBA" id="ARBA00023136"/>
    </source>
</evidence>
<sequence length="528" mass="59831">MAFSLSLLTVTPTSKTLGPLVLLGIILIAGVRRSYKYAYKGKLPPGPPGLPVVGNLLQIPKDRAWLVFTEWRKKYGDIFYLNLAGQNVVVLGNYKVAADLLDRRASQYSDRPRNIVAGELLTGGLVFAFAQHNDVWKRMRRGSHEALNNQVARNYFGFQETESVLLVDQFLRDPSEWDNHLRRASTSLVLSIIYGLPPLLDSKDPDILRVNHFTARALHAAAPGAFLVEYFTWMEHLPRFMSPWRRYAENWFRADSILFEKLFSRVKDRVDSGDETSSVASTLIHDQEKLNLSSHESAWVSATLYAAGAETTSGQLAWFIMAMILYPETQKKAQEEIDRVVGRDRLPVFRDHGNLPYVRALVKETMRWRGVAPLGVPRRLAQDDYYEGHFLPKDTICIVNVWHLNHDPEVYGPNADEFVPERHLDSEGRLQPAFPDTKDESHHTYGFGRRICVGRYVSNNSMFIEIASLLWSFNIGAGRNQEGNIVLPDPMDTIDDGLIVRPAPFPCSITPRNSEVESVIAQTKELHS</sequence>
<protein>
    <submittedName>
        <fullName evidence="15">Cytochrome P450</fullName>
    </submittedName>
</protein>
<keyword evidence="5 14" id="KW-0349">Heme</keyword>
<keyword evidence="13" id="KW-0325">Glycoprotein</keyword>
<dbReference type="InterPro" id="IPR001128">
    <property type="entry name" value="Cyt_P450"/>
</dbReference>
<comment type="caution">
    <text evidence="15">The sequence shown here is derived from an EMBL/GenBank/DDBJ whole genome shotgun (WGS) entry which is preliminary data.</text>
</comment>
<keyword evidence="8" id="KW-1133">Transmembrane helix</keyword>
<evidence type="ECO:0000256" key="3">
    <source>
        <dbReference type="ARBA" id="ARBA00005179"/>
    </source>
</evidence>
<proteinExistence type="inferred from homology"/>
<evidence type="ECO:0000256" key="4">
    <source>
        <dbReference type="ARBA" id="ARBA00010617"/>
    </source>
</evidence>
<dbReference type="GO" id="GO:0016705">
    <property type="term" value="F:oxidoreductase activity, acting on paired donors, with incorporation or reduction of molecular oxygen"/>
    <property type="evidence" value="ECO:0007669"/>
    <property type="project" value="InterPro"/>
</dbReference>
<dbReference type="Proteomes" id="UP001215280">
    <property type="component" value="Unassembled WGS sequence"/>
</dbReference>
<evidence type="ECO:0000256" key="8">
    <source>
        <dbReference type="ARBA" id="ARBA00022989"/>
    </source>
</evidence>
<dbReference type="PANTHER" id="PTHR46300">
    <property type="entry name" value="P450, PUTATIVE (EUROFUNG)-RELATED-RELATED"/>
    <property type="match status" value="1"/>
</dbReference>
<evidence type="ECO:0000256" key="7">
    <source>
        <dbReference type="ARBA" id="ARBA00022723"/>
    </source>
</evidence>
<evidence type="ECO:0000256" key="13">
    <source>
        <dbReference type="ARBA" id="ARBA00023180"/>
    </source>
</evidence>
<evidence type="ECO:0000256" key="2">
    <source>
        <dbReference type="ARBA" id="ARBA00004167"/>
    </source>
</evidence>
<dbReference type="InterPro" id="IPR036396">
    <property type="entry name" value="Cyt_P450_sf"/>
</dbReference>
<keyword evidence="11" id="KW-0503">Monooxygenase</keyword>
<reference evidence="15" key="1">
    <citation type="submission" date="2023-03" db="EMBL/GenBank/DDBJ databases">
        <title>Massive genome expansion in bonnet fungi (Mycena s.s.) driven by repeated elements and novel gene families across ecological guilds.</title>
        <authorList>
            <consortium name="Lawrence Berkeley National Laboratory"/>
            <person name="Harder C.B."/>
            <person name="Miyauchi S."/>
            <person name="Viragh M."/>
            <person name="Kuo A."/>
            <person name="Thoen E."/>
            <person name="Andreopoulos B."/>
            <person name="Lu D."/>
            <person name="Skrede I."/>
            <person name="Drula E."/>
            <person name="Henrissat B."/>
            <person name="Morin E."/>
            <person name="Kohler A."/>
            <person name="Barry K."/>
            <person name="LaButti K."/>
            <person name="Morin E."/>
            <person name="Salamov A."/>
            <person name="Lipzen A."/>
            <person name="Mereny Z."/>
            <person name="Hegedus B."/>
            <person name="Baldrian P."/>
            <person name="Stursova M."/>
            <person name="Weitz H."/>
            <person name="Taylor A."/>
            <person name="Grigoriev I.V."/>
            <person name="Nagy L.G."/>
            <person name="Martin F."/>
            <person name="Kauserud H."/>
        </authorList>
    </citation>
    <scope>NUCLEOTIDE SEQUENCE</scope>
    <source>
        <strain evidence="15">CBHHK188m</strain>
    </source>
</reference>
<dbReference type="GO" id="GO:0016020">
    <property type="term" value="C:membrane"/>
    <property type="evidence" value="ECO:0007669"/>
    <property type="project" value="UniProtKB-SubCell"/>
</dbReference>
<evidence type="ECO:0000313" key="15">
    <source>
        <dbReference type="EMBL" id="KAJ7780309.1"/>
    </source>
</evidence>
<dbReference type="PRINTS" id="PR00385">
    <property type="entry name" value="P450"/>
</dbReference>
<dbReference type="GO" id="GO:0020037">
    <property type="term" value="F:heme binding"/>
    <property type="evidence" value="ECO:0007669"/>
    <property type="project" value="InterPro"/>
</dbReference>
<keyword evidence="16" id="KW-1185">Reference proteome</keyword>
<evidence type="ECO:0000256" key="11">
    <source>
        <dbReference type="ARBA" id="ARBA00023033"/>
    </source>
</evidence>
<evidence type="ECO:0000313" key="16">
    <source>
        <dbReference type="Proteomes" id="UP001215280"/>
    </source>
</evidence>
<dbReference type="SUPFAM" id="SSF48264">
    <property type="entry name" value="Cytochrome P450"/>
    <property type="match status" value="1"/>
</dbReference>
<feature type="binding site" description="axial binding residue" evidence="14">
    <location>
        <position position="452"/>
    </location>
    <ligand>
        <name>heme</name>
        <dbReference type="ChEBI" id="CHEBI:30413"/>
    </ligand>
    <ligandPart>
        <name>Fe</name>
        <dbReference type="ChEBI" id="CHEBI:18248"/>
    </ligandPart>
</feature>
<dbReference type="PRINTS" id="PR00463">
    <property type="entry name" value="EP450I"/>
</dbReference>
<evidence type="ECO:0000256" key="10">
    <source>
        <dbReference type="ARBA" id="ARBA00023004"/>
    </source>
</evidence>
<organism evidence="15 16">
    <name type="scientific">Mycena maculata</name>
    <dbReference type="NCBI Taxonomy" id="230809"/>
    <lineage>
        <taxon>Eukaryota</taxon>
        <taxon>Fungi</taxon>
        <taxon>Dikarya</taxon>
        <taxon>Basidiomycota</taxon>
        <taxon>Agaricomycotina</taxon>
        <taxon>Agaricomycetes</taxon>
        <taxon>Agaricomycetidae</taxon>
        <taxon>Agaricales</taxon>
        <taxon>Marasmiineae</taxon>
        <taxon>Mycenaceae</taxon>
        <taxon>Mycena</taxon>
    </lineage>
</organism>
<evidence type="ECO:0000256" key="9">
    <source>
        <dbReference type="ARBA" id="ARBA00023002"/>
    </source>
</evidence>
<name>A0AAD7K8A2_9AGAR</name>
<comment type="cofactor">
    <cofactor evidence="1 14">
        <name>heme</name>
        <dbReference type="ChEBI" id="CHEBI:30413"/>
    </cofactor>
</comment>